<dbReference type="Proteomes" id="UP000594586">
    <property type="component" value="Chromosome"/>
</dbReference>
<evidence type="ECO:0000256" key="1">
    <source>
        <dbReference type="SAM" id="MobiDB-lite"/>
    </source>
</evidence>
<evidence type="ECO:0000313" key="3">
    <source>
        <dbReference type="Proteomes" id="UP000594586"/>
    </source>
</evidence>
<organism evidence="2 3">
    <name type="scientific">Corynebacterium qintianiae</name>
    <dbReference type="NCBI Taxonomy" id="2709392"/>
    <lineage>
        <taxon>Bacteria</taxon>
        <taxon>Bacillati</taxon>
        <taxon>Actinomycetota</taxon>
        <taxon>Actinomycetes</taxon>
        <taxon>Mycobacteriales</taxon>
        <taxon>Corynebacteriaceae</taxon>
        <taxon>Corynebacterium</taxon>
    </lineage>
</organism>
<dbReference type="AlphaFoldDB" id="A0A7T0PF97"/>
<keyword evidence="3" id="KW-1185">Reference proteome</keyword>
<feature type="compositionally biased region" description="Acidic residues" evidence="1">
    <location>
        <begin position="25"/>
        <end position="37"/>
    </location>
</feature>
<feature type="region of interest" description="Disordered" evidence="1">
    <location>
        <begin position="1"/>
        <end position="49"/>
    </location>
</feature>
<evidence type="ECO:0000313" key="2">
    <source>
        <dbReference type="EMBL" id="QPK82767.1"/>
    </source>
</evidence>
<dbReference type="EMBL" id="CP064955">
    <property type="protein sequence ID" value="QPK82767.1"/>
    <property type="molecule type" value="Genomic_DNA"/>
</dbReference>
<gene>
    <name evidence="2" type="ORF">G7Y29_07770</name>
</gene>
<dbReference type="KEGG" id="cqn:G7Y29_07770"/>
<protein>
    <submittedName>
        <fullName evidence="2">Uncharacterized protein</fullName>
    </submittedName>
</protein>
<reference evidence="2 3" key="1">
    <citation type="submission" date="2020-11" db="EMBL/GenBank/DDBJ databases">
        <title>Corynebacterium sp. MC1420.</title>
        <authorList>
            <person name="Zhou J."/>
        </authorList>
    </citation>
    <scope>NUCLEOTIDE SEQUENCE [LARGE SCALE GENOMIC DNA]</scope>
    <source>
        <strain evidence="2 3">MC1420</strain>
    </source>
</reference>
<accession>A0A7T0PF97</accession>
<name>A0A7T0PF97_9CORY</name>
<dbReference type="RefSeq" id="WP_165002757.1">
    <property type="nucleotide sequence ID" value="NZ_CP064955.1"/>
</dbReference>
<sequence length="49" mass="5304">MSDPKQNPAEHEEDTSKPGVGNDGTLDEDELVDEQIDESFPASDPPASY</sequence>
<proteinExistence type="predicted"/>